<dbReference type="EnsemblPlants" id="AUR62002599-RA">
    <property type="protein sequence ID" value="AUR62002599-RA:cds"/>
    <property type="gene ID" value="AUR62002599"/>
</dbReference>
<feature type="compositionally biased region" description="Polar residues" evidence="1">
    <location>
        <begin position="1"/>
        <end position="25"/>
    </location>
</feature>
<name>A0A803KU91_CHEQI</name>
<proteinExistence type="predicted"/>
<organism evidence="2 3">
    <name type="scientific">Chenopodium quinoa</name>
    <name type="common">Quinoa</name>
    <dbReference type="NCBI Taxonomy" id="63459"/>
    <lineage>
        <taxon>Eukaryota</taxon>
        <taxon>Viridiplantae</taxon>
        <taxon>Streptophyta</taxon>
        <taxon>Embryophyta</taxon>
        <taxon>Tracheophyta</taxon>
        <taxon>Spermatophyta</taxon>
        <taxon>Magnoliopsida</taxon>
        <taxon>eudicotyledons</taxon>
        <taxon>Gunneridae</taxon>
        <taxon>Pentapetalae</taxon>
        <taxon>Caryophyllales</taxon>
        <taxon>Chenopodiaceae</taxon>
        <taxon>Chenopodioideae</taxon>
        <taxon>Atripliceae</taxon>
        <taxon>Chenopodium</taxon>
    </lineage>
</organism>
<accession>A0A803KU91</accession>
<dbReference type="AlphaFoldDB" id="A0A803KU91"/>
<dbReference type="Proteomes" id="UP000596660">
    <property type="component" value="Unplaced"/>
</dbReference>
<reference evidence="2" key="1">
    <citation type="journal article" date="2017" name="Nature">
        <title>The genome of Chenopodium quinoa.</title>
        <authorList>
            <person name="Jarvis D.E."/>
            <person name="Ho Y.S."/>
            <person name="Lightfoot D.J."/>
            <person name="Schmoeckel S.M."/>
            <person name="Li B."/>
            <person name="Borm T.J.A."/>
            <person name="Ohyanagi H."/>
            <person name="Mineta K."/>
            <person name="Michell C.T."/>
            <person name="Saber N."/>
            <person name="Kharbatia N.M."/>
            <person name="Rupper R.R."/>
            <person name="Sharp A.R."/>
            <person name="Dally N."/>
            <person name="Boughton B.A."/>
            <person name="Woo Y.H."/>
            <person name="Gao G."/>
            <person name="Schijlen E.G.W.M."/>
            <person name="Guo X."/>
            <person name="Momin A.A."/>
            <person name="Negrao S."/>
            <person name="Al-Babili S."/>
            <person name="Gehring C."/>
            <person name="Roessner U."/>
            <person name="Jung C."/>
            <person name="Murphy K."/>
            <person name="Arold S.T."/>
            <person name="Gojobori T."/>
            <person name="van der Linden C.G."/>
            <person name="van Loo E.N."/>
            <person name="Jellen E.N."/>
            <person name="Maughan P.J."/>
            <person name="Tester M."/>
        </authorList>
    </citation>
    <scope>NUCLEOTIDE SEQUENCE [LARGE SCALE GENOMIC DNA]</scope>
    <source>
        <strain evidence="2">cv. PI 614886</strain>
    </source>
</reference>
<evidence type="ECO:0000313" key="2">
    <source>
        <dbReference type="EnsemblPlants" id="AUR62002599-RA:cds"/>
    </source>
</evidence>
<evidence type="ECO:0000313" key="3">
    <source>
        <dbReference type="Proteomes" id="UP000596660"/>
    </source>
</evidence>
<evidence type="ECO:0000256" key="1">
    <source>
        <dbReference type="SAM" id="MobiDB-lite"/>
    </source>
</evidence>
<reference evidence="2" key="2">
    <citation type="submission" date="2021-03" db="UniProtKB">
        <authorList>
            <consortium name="EnsemblPlants"/>
        </authorList>
    </citation>
    <scope>IDENTIFICATION</scope>
</reference>
<dbReference type="Gramene" id="AUR62002599-RA">
    <property type="protein sequence ID" value="AUR62002599-RA:cds"/>
    <property type="gene ID" value="AUR62002599"/>
</dbReference>
<sequence>MPSTMAATSTNPSFSPFPTLSSKPLNPNPPILQLSTTSATKTTISVIKSLKIFRIANGHSTMGLANRSSPNGTTMVYGVGNVDDMFGIKKTICPKARVIHMMTNYDKNNDVLLKVMQPMLEGNGSSLFNVVVVGAATVNASYDNAGTGNEGSLVISSMESEQKRQGGSGLQIMIQAYDSTEPENTLSTIRGYNDYTPLDLAALAGHGKMVQYLWPLTRRILTDDQLLTLLINTINTELYAIARDRNQETLLSVLAGKCMESARSQPYNWRRCFNICQ</sequence>
<feature type="region of interest" description="Disordered" evidence="1">
    <location>
        <begin position="1"/>
        <end position="34"/>
    </location>
</feature>
<protein>
    <submittedName>
        <fullName evidence="2">Uncharacterized protein</fullName>
    </submittedName>
</protein>
<keyword evidence="3" id="KW-1185">Reference proteome</keyword>